<accession>A0A7M5VDG7</accession>
<dbReference type="Gene3D" id="1.20.120.730">
    <property type="entry name" value="Sec23/Sec24 helical domain"/>
    <property type="match status" value="1"/>
</dbReference>
<dbReference type="InterPro" id="IPR036174">
    <property type="entry name" value="Znf_Sec23_Sec24_sf"/>
</dbReference>
<dbReference type="Pfam" id="PF08033">
    <property type="entry name" value="Sec23_BS"/>
    <property type="match status" value="1"/>
</dbReference>
<evidence type="ECO:0008006" key="15">
    <source>
        <dbReference type="Google" id="ProtNLM"/>
    </source>
</evidence>
<dbReference type="InterPro" id="IPR041742">
    <property type="entry name" value="Sec24-like_trunk_dom"/>
</dbReference>
<dbReference type="InterPro" id="IPR029006">
    <property type="entry name" value="ADF-H/Gelsolin-like_dom_sf"/>
</dbReference>
<dbReference type="InterPro" id="IPR012990">
    <property type="entry name" value="Beta-sandwich_Sec23_24"/>
</dbReference>
<keyword evidence="5" id="KW-0653">Protein transport</keyword>
<evidence type="ECO:0000256" key="6">
    <source>
        <dbReference type="ARBA" id="ARBA00023329"/>
    </source>
</evidence>
<dbReference type="EnsemblMetazoa" id="CLYHEMT008672.1">
    <property type="protein sequence ID" value="CLYHEMP008672.1"/>
    <property type="gene ID" value="CLYHEMG008672"/>
</dbReference>
<feature type="compositionally biased region" description="Low complexity" evidence="7">
    <location>
        <begin position="102"/>
        <end position="119"/>
    </location>
</feature>
<feature type="domain" description="Zinc finger Sec23/Sec24-type" evidence="9">
    <location>
        <begin position="541"/>
        <end position="579"/>
    </location>
</feature>
<dbReference type="InterPro" id="IPR036180">
    <property type="entry name" value="Gelsolin-like_dom_sf"/>
</dbReference>
<feature type="compositionally biased region" description="Pro residues" evidence="7">
    <location>
        <begin position="139"/>
        <end position="150"/>
    </location>
</feature>
<dbReference type="Pfam" id="PF00626">
    <property type="entry name" value="Gelsolin"/>
    <property type="match status" value="1"/>
</dbReference>
<dbReference type="GO" id="GO:0000149">
    <property type="term" value="F:SNARE binding"/>
    <property type="evidence" value="ECO:0007669"/>
    <property type="project" value="TreeGrafter"/>
</dbReference>
<dbReference type="Gene3D" id="2.30.30.380">
    <property type="entry name" value="Zn-finger domain of Sec23/24"/>
    <property type="match status" value="1"/>
</dbReference>
<dbReference type="Gene3D" id="2.60.40.1670">
    <property type="entry name" value="beta-sandwich domain of Sec23/24"/>
    <property type="match status" value="1"/>
</dbReference>
<dbReference type="SUPFAM" id="SSF82754">
    <property type="entry name" value="C-terminal, gelsolin-like domain of Sec23/24"/>
    <property type="match status" value="1"/>
</dbReference>
<dbReference type="AlphaFoldDB" id="A0A7M5VDG7"/>
<name>A0A7M5VDG7_9CNID</name>
<dbReference type="Pfam" id="PF04810">
    <property type="entry name" value="zf-Sec23_Sec24"/>
    <property type="match status" value="1"/>
</dbReference>
<dbReference type="Gene3D" id="3.40.50.410">
    <property type="entry name" value="von Willebrand factor, type A domain"/>
    <property type="match status" value="1"/>
</dbReference>
<evidence type="ECO:0000256" key="5">
    <source>
        <dbReference type="ARBA" id="ARBA00022927"/>
    </source>
</evidence>
<dbReference type="FunFam" id="3.40.50.410:FF:000020">
    <property type="entry name" value="protein transport protein Sec24D isoform X1"/>
    <property type="match status" value="1"/>
</dbReference>
<keyword evidence="14" id="KW-1185">Reference proteome</keyword>
<dbReference type="Pfam" id="PF04811">
    <property type="entry name" value="Sec23_trunk"/>
    <property type="match status" value="1"/>
</dbReference>
<feature type="compositionally biased region" description="Pro residues" evidence="7">
    <location>
        <begin position="120"/>
        <end position="129"/>
    </location>
</feature>
<dbReference type="PANTHER" id="PTHR13803:SF4">
    <property type="entry name" value="SECRETORY 24CD, ISOFORM C"/>
    <property type="match status" value="1"/>
</dbReference>
<evidence type="ECO:0000256" key="2">
    <source>
        <dbReference type="ARBA" id="ARBA00004397"/>
    </source>
</evidence>
<feature type="compositionally biased region" description="Low complexity" evidence="7">
    <location>
        <begin position="77"/>
        <end position="95"/>
    </location>
</feature>
<dbReference type="GO" id="GO:0008270">
    <property type="term" value="F:zinc ion binding"/>
    <property type="evidence" value="ECO:0007669"/>
    <property type="project" value="InterPro"/>
</dbReference>
<feature type="compositionally biased region" description="Polar residues" evidence="7">
    <location>
        <begin position="204"/>
        <end position="232"/>
    </location>
</feature>
<comment type="similarity">
    <text evidence="3">Belongs to the SEC23/SEC24 family. SEC24 subfamily.</text>
</comment>
<dbReference type="SUPFAM" id="SSF53300">
    <property type="entry name" value="vWA-like"/>
    <property type="match status" value="1"/>
</dbReference>
<dbReference type="PANTHER" id="PTHR13803">
    <property type="entry name" value="SEC24-RELATED PROTEIN"/>
    <property type="match status" value="1"/>
</dbReference>
<feature type="region of interest" description="Disordered" evidence="7">
    <location>
        <begin position="1"/>
        <end position="447"/>
    </location>
</feature>
<evidence type="ECO:0000259" key="12">
    <source>
        <dbReference type="Pfam" id="PF08033"/>
    </source>
</evidence>
<feature type="compositionally biased region" description="Pro residues" evidence="7">
    <location>
        <begin position="157"/>
        <end position="169"/>
    </location>
</feature>
<feature type="compositionally biased region" description="Gly residues" evidence="7">
    <location>
        <begin position="348"/>
        <end position="361"/>
    </location>
</feature>
<feature type="compositionally biased region" description="Polar residues" evidence="7">
    <location>
        <begin position="275"/>
        <end position="287"/>
    </location>
</feature>
<dbReference type="RefSeq" id="XP_066910317.1">
    <property type="nucleotide sequence ID" value="XM_067054216.1"/>
</dbReference>
<comment type="subcellular location">
    <subcellularLocation>
        <location evidence="1">Cytoplasmic vesicle</location>
        <location evidence="1">COPII-coated vesicle membrane</location>
        <topology evidence="1">Peripheral membrane protein</topology>
        <orientation evidence="1">Cytoplasmic side</orientation>
    </subcellularLocation>
    <subcellularLocation>
        <location evidence="2">Endoplasmic reticulum membrane</location>
        <topology evidence="2">Peripheral membrane protein</topology>
        <orientation evidence="2">Cytoplasmic side</orientation>
    </subcellularLocation>
</comment>
<dbReference type="GO" id="GO:0006886">
    <property type="term" value="P:intracellular protein transport"/>
    <property type="evidence" value="ECO:0007669"/>
    <property type="project" value="InterPro"/>
</dbReference>
<feature type="compositionally biased region" description="Low complexity" evidence="7">
    <location>
        <begin position="362"/>
        <end position="374"/>
    </location>
</feature>
<organism evidence="13 14">
    <name type="scientific">Clytia hemisphaerica</name>
    <dbReference type="NCBI Taxonomy" id="252671"/>
    <lineage>
        <taxon>Eukaryota</taxon>
        <taxon>Metazoa</taxon>
        <taxon>Cnidaria</taxon>
        <taxon>Hydrozoa</taxon>
        <taxon>Hydroidolina</taxon>
        <taxon>Leptothecata</taxon>
        <taxon>Obeliida</taxon>
        <taxon>Clytiidae</taxon>
        <taxon>Clytia</taxon>
    </lineage>
</organism>
<sequence>MQPPMFNPMQAPRPGGPPTMQQPPTMQRPPSMQAPLAMQQPPMMKPPGTMQQPPNFSNGFPPQHQNGVSPPSSMTSNPNQMNQINQQMGGMQLNQHVKPSSGMAPPIGMAPPGGMTRPQQPGPPRPSGPPSMGALPNSFSPPPTNRPPSGPSSLTGPSPPPSMGAPPGPVMGGPPKGMQAPPGQMSGAPSRPPGSGPPFAGPPMTSQAGPPMTSQAGPPMTSQAGPTNQPRSNMMAGHPGPPGPQGNIGNAPGMPPTSMTQPGQPNQPPRLGQMNFMNSQPGMNSRQGMSGPPSGPPGTMPPSSNQPPNMMAPPNQPGRMGPPSGPPGMGPGQPGMVPGQPGMVPGQPGMGPGQPGMGPGQPGMVPGQPGMTGPPSGPGMHPPPGQPGMGGQPGGMMNRGGYPAPPMGSGQRPGPPGPGQPMGMTPGPMSGPMGGQQRKIDPNQMPNPIQVMSEDQASFDNEIFQTSSRGKVPPLVSTKCRIQDDGNCSPRYMRSSVYSIPCNQDMLKESGIPMAIVTTPFAKIPEDEHQLRYVDQGPTGPIRCNRCKAYMNPFMQFIDGGRRFVCNICSHSSEVPAEYFCHLDHQGRRVDMYERPELCFGSYEYIATADYCKDSKLPQPPAFIFMIDVSYQSMQQGMVRILSSELHKLLDELPKDIGMNESVIKVGFVTYSTQLHFYNVKANLAQPQMMVVADLEDSFVPLLDGFLVDYREAKAVVDSLLEMLPEMFKDTRETDVVLGPVVAAGLEALKSAGISGKLYIFHSSLPITEAPGKLKNREDRKLLNTDKEKTILVPQGNYYMNMAKECVNNGVSIDLFLFPNSYVDVATIGLMVTQTGGQVYRYSYFKENTHGQQFVNDLYKNFKREIGFDAIMRLRCSTGLRPVEFFGSFVMNNTTDVELATIDSDKAIVIEIKHDDKIPEDGVAYVQNALLYTSASGQRRLRIHNLAFATCSQLADLYRCCELDTAVNYFTKYALRQVLSSNPQSIRENLVQKCVQILACYRQHCATPSTSGQLILPECMKLLPLYMNCLIKSDVLSGGSEISSDDRAFLMQACLSMPPSFTSSYLYPRVISLHTLDTDHDDDTIPPQMRCLGEKFEESGVYLLENTISMFLWIGLHADQSFISQVFGVNSMGQIDIEMTSLPALETPLSTRVREIIDSIQSERQRYLKLTIVRQRDKLEPWFKHYIVEDKGFNAGQMSYVDFLCHVHKEIRNLLS</sequence>
<feature type="compositionally biased region" description="Pro residues" evidence="7">
    <location>
        <begin position="375"/>
        <end position="386"/>
    </location>
</feature>
<dbReference type="OrthoDB" id="49016at2759"/>
<dbReference type="SUPFAM" id="SSF82919">
    <property type="entry name" value="Zn-finger domain of Sec23/24"/>
    <property type="match status" value="1"/>
</dbReference>
<evidence type="ECO:0000313" key="14">
    <source>
        <dbReference type="Proteomes" id="UP000594262"/>
    </source>
</evidence>
<keyword evidence="4" id="KW-0813">Transport</keyword>
<feature type="compositionally biased region" description="Gly residues" evidence="7">
    <location>
        <begin position="387"/>
        <end position="398"/>
    </location>
</feature>
<dbReference type="GO" id="GO:0070971">
    <property type="term" value="C:endoplasmic reticulum exit site"/>
    <property type="evidence" value="ECO:0007669"/>
    <property type="project" value="TreeGrafter"/>
</dbReference>
<evidence type="ECO:0000259" key="10">
    <source>
        <dbReference type="Pfam" id="PF04811"/>
    </source>
</evidence>
<dbReference type="SUPFAM" id="SSF81995">
    <property type="entry name" value="beta-sandwich domain of Sec23/24"/>
    <property type="match status" value="1"/>
</dbReference>
<evidence type="ECO:0000256" key="7">
    <source>
        <dbReference type="SAM" id="MobiDB-lite"/>
    </source>
</evidence>
<evidence type="ECO:0000259" key="9">
    <source>
        <dbReference type="Pfam" id="PF04810"/>
    </source>
</evidence>
<evidence type="ECO:0000256" key="3">
    <source>
        <dbReference type="ARBA" id="ARBA00008334"/>
    </source>
</evidence>
<dbReference type="InterPro" id="IPR006895">
    <property type="entry name" value="Znf_Sec23_Sec24"/>
</dbReference>
<dbReference type="GO" id="GO:0030127">
    <property type="term" value="C:COPII vesicle coat"/>
    <property type="evidence" value="ECO:0007669"/>
    <property type="project" value="InterPro"/>
</dbReference>
<feature type="domain" description="Sec23/Sec24 beta-sandwich" evidence="12">
    <location>
        <begin position="867"/>
        <end position="950"/>
    </location>
</feature>
<keyword evidence="6" id="KW-0968">Cytoplasmic vesicle</keyword>
<dbReference type="SUPFAM" id="SSF81811">
    <property type="entry name" value="Helical domain of Sec23/24"/>
    <property type="match status" value="1"/>
</dbReference>
<dbReference type="InterPro" id="IPR006900">
    <property type="entry name" value="Sec23/24_helical_dom"/>
</dbReference>
<dbReference type="InterPro" id="IPR007123">
    <property type="entry name" value="Gelsolin-like_dom"/>
</dbReference>
<feature type="compositionally biased region" description="Pro residues" evidence="7">
    <location>
        <begin position="190"/>
        <end position="201"/>
    </location>
</feature>
<feature type="compositionally biased region" description="Polar residues" evidence="7">
    <location>
        <begin position="49"/>
        <end position="76"/>
    </location>
</feature>
<dbReference type="Pfam" id="PF04815">
    <property type="entry name" value="Sec23_helical"/>
    <property type="match status" value="1"/>
</dbReference>
<feature type="domain" description="Gelsolin-like" evidence="8">
    <location>
        <begin position="1087"/>
        <end position="1156"/>
    </location>
</feature>
<dbReference type="InterPro" id="IPR050550">
    <property type="entry name" value="SEC23_SEC24_subfamily"/>
</dbReference>
<feature type="compositionally biased region" description="Low complexity" evidence="7">
    <location>
        <begin position="421"/>
        <end position="437"/>
    </location>
</feature>
<dbReference type="Proteomes" id="UP000594262">
    <property type="component" value="Unplaced"/>
</dbReference>
<dbReference type="InterPro" id="IPR036175">
    <property type="entry name" value="Sec23/24_helical_dom_sf"/>
</dbReference>
<dbReference type="InterPro" id="IPR036465">
    <property type="entry name" value="vWFA_dom_sf"/>
</dbReference>
<reference evidence="13" key="1">
    <citation type="submission" date="2021-01" db="UniProtKB">
        <authorList>
            <consortium name="EnsemblMetazoa"/>
        </authorList>
    </citation>
    <scope>IDENTIFICATION</scope>
</reference>
<dbReference type="GO" id="GO:0090110">
    <property type="term" value="P:COPII-coated vesicle cargo loading"/>
    <property type="evidence" value="ECO:0007669"/>
    <property type="project" value="TreeGrafter"/>
</dbReference>
<dbReference type="CDD" id="cd01479">
    <property type="entry name" value="Sec24-like"/>
    <property type="match status" value="1"/>
</dbReference>
<feature type="compositionally biased region" description="Low complexity" evidence="7">
    <location>
        <begin position="334"/>
        <end position="347"/>
    </location>
</feature>
<feature type="domain" description="Sec23/Sec24 trunk" evidence="10">
    <location>
        <begin position="618"/>
        <end position="862"/>
    </location>
</feature>
<feature type="compositionally biased region" description="Low complexity" evidence="7">
    <location>
        <begin position="399"/>
        <end position="412"/>
    </location>
</feature>
<dbReference type="Gene3D" id="3.40.20.10">
    <property type="entry name" value="Severin"/>
    <property type="match status" value="1"/>
</dbReference>
<evidence type="ECO:0000259" key="8">
    <source>
        <dbReference type="Pfam" id="PF00626"/>
    </source>
</evidence>
<dbReference type="GO" id="GO:0005789">
    <property type="term" value="C:endoplasmic reticulum membrane"/>
    <property type="evidence" value="ECO:0007669"/>
    <property type="project" value="UniProtKB-SubCell"/>
</dbReference>
<evidence type="ECO:0000259" key="11">
    <source>
        <dbReference type="Pfam" id="PF04815"/>
    </source>
</evidence>
<protein>
    <recommendedName>
        <fullName evidence="15">Protein transport protein Sec24C</fullName>
    </recommendedName>
</protein>
<proteinExistence type="inferred from homology"/>
<evidence type="ECO:0000313" key="13">
    <source>
        <dbReference type="EnsemblMetazoa" id="CLYHEMP008672.1"/>
    </source>
</evidence>
<feature type="domain" description="Sec23/Sec24 helical" evidence="11">
    <location>
        <begin position="963"/>
        <end position="1060"/>
    </location>
</feature>
<evidence type="ECO:0000256" key="1">
    <source>
        <dbReference type="ARBA" id="ARBA00004299"/>
    </source>
</evidence>
<dbReference type="InterPro" id="IPR006896">
    <property type="entry name" value="Sec23/24_trunk_dom"/>
</dbReference>
<dbReference type="GeneID" id="136797630"/>
<evidence type="ECO:0000256" key="4">
    <source>
        <dbReference type="ARBA" id="ARBA00022448"/>
    </source>
</evidence>